<protein>
    <submittedName>
        <fullName evidence="2">13602_t:CDS:1</fullName>
    </submittedName>
</protein>
<proteinExistence type="predicted"/>
<dbReference type="AlphaFoldDB" id="A0A9N9A1W7"/>
<reference evidence="2" key="1">
    <citation type="submission" date="2021-06" db="EMBL/GenBank/DDBJ databases">
        <authorList>
            <person name="Kallberg Y."/>
            <person name="Tangrot J."/>
            <person name="Rosling A."/>
        </authorList>
    </citation>
    <scope>NUCLEOTIDE SEQUENCE</scope>
    <source>
        <strain evidence="2">FL130A</strain>
    </source>
</reference>
<dbReference type="Proteomes" id="UP000789508">
    <property type="component" value="Unassembled WGS sequence"/>
</dbReference>
<comment type="caution">
    <text evidence="2">The sequence shown here is derived from an EMBL/GenBank/DDBJ whole genome shotgun (WGS) entry which is preliminary data.</text>
</comment>
<feature type="region of interest" description="Disordered" evidence="1">
    <location>
        <begin position="57"/>
        <end position="103"/>
    </location>
</feature>
<feature type="region of interest" description="Disordered" evidence="1">
    <location>
        <begin position="1"/>
        <end position="20"/>
    </location>
</feature>
<organism evidence="2 3">
    <name type="scientific">Ambispora leptoticha</name>
    <dbReference type="NCBI Taxonomy" id="144679"/>
    <lineage>
        <taxon>Eukaryota</taxon>
        <taxon>Fungi</taxon>
        <taxon>Fungi incertae sedis</taxon>
        <taxon>Mucoromycota</taxon>
        <taxon>Glomeromycotina</taxon>
        <taxon>Glomeromycetes</taxon>
        <taxon>Archaeosporales</taxon>
        <taxon>Ambisporaceae</taxon>
        <taxon>Ambispora</taxon>
    </lineage>
</organism>
<sequence length="174" mass="19117">MSRQDRIQQIQQQTEAFVNTPALRPISSPMTPITPLVLGDSSEKDVFVMHAAKQYHNSELQKQPPDYSSTQSPHSPSPFSSGASTPTLAHVCSNTSSRPKSCPSSPILSGIAYNGSMMMMTGIGGSFASGQYNNMRVMPSLYDQFEIAKRKGRENAEQAQLQDLMSRMDIRDSN</sequence>
<dbReference type="OrthoDB" id="2355043at2759"/>
<keyword evidence="3" id="KW-1185">Reference proteome</keyword>
<dbReference type="EMBL" id="CAJVPS010000906">
    <property type="protein sequence ID" value="CAG8514969.1"/>
    <property type="molecule type" value="Genomic_DNA"/>
</dbReference>
<evidence type="ECO:0000313" key="3">
    <source>
        <dbReference type="Proteomes" id="UP000789508"/>
    </source>
</evidence>
<name>A0A9N9A1W7_9GLOM</name>
<evidence type="ECO:0000256" key="1">
    <source>
        <dbReference type="SAM" id="MobiDB-lite"/>
    </source>
</evidence>
<evidence type="ECO:0000313" key="2">
    <source>
        <dbReference type="EMBL" id="CAG8514969.1"/>
    </source>
</evidence>
<gene>
    <name evidence="2" type="ORF">ALEPTO_LOCUS4168</name>
</gene>
<accession>A0A9N9A1W7</accession>